<organism evidence="1 2">
    <name type="scientific">Pseudomonas chlororaphis O6</name>
    <dbReference type="NCBI Taxonomy" id="1037915"/>
    <lineage>
        <taxon>Bacteria</taxon>
        <taxon>Pseudomonadati</taxon>
        <taxon>Pseudomonadota</taxon>
        <taxon>Gammaproteobacteria</taxon>
        <taxon>Pseudomonadales</taxon>
        <taxon>Pseudomonadaceae</taxon>
        <taxon>Pseudomonas</taxon>
    </lineage>
</organism>
<dbReference type="SUPFAM" id="SSF103515">
    <property type="entry name" value="Autotransporter"/>
    <property type="match status" value="1"/>
</dbReference>
<dbReference type="InterPro" id="IPR036709">
    <property type="entry name" value="Autotransporte_beta_dom_sf"/>
</dbReference>
<keyword evidence="1" id="KW-0378">Hydrolase</keyword>
<sequence length="50" mass="5608">GYTPQTNLNRLNLGVSHKLTQDLALRASYNIRKDDDFTQQGINVGVSLDF</sequence>
<dbReference type="EC" id="3.1.1.1" evidence="1"/>
<evidence type="ECO:0000313" key="2">
    <source>
        <dbReference type="Proteomes" id="UP000003790"/>
    </source>
</evidence>
<dbReference type="Proteomes" id="UP000003790">
    <property type="component" value="Chromosome"/>
</dbReference>
<comment type="caution">
    <text evidence="1">The sequence shown here is derived from an EMBL/GenBank/DDBJ whole genome shotgun (WGS) entry which is preliminary data.</text>
</comment>
<protein>
    <submittedName>
        <fullName evidence="1">Esterase EstA</fullName>
        <ecNumber evidence="1">3.1.1.1</ecNumber>
    </submittedName>
</protein>
<evidence type="ECO:0000313" key="1">
    <source>
        <dbReference type="EMBL" id="EIM18475.1"/>
    </source>
</evidence>
<dbReference type="GO" id="GO:0106435">
    <property type="term" value="F:carboxylesterase activity"/>
    <property type="evidence" value="ECO:0007669"/>
    <property type="project" value="UniProtKB-EC"/>
</dbReference>
<feature type="non-terminal residue" evidence="1">
    <location>
        <position position="1"/>
    </location>
</feature>
<accession>A0AB33X0B6</accession>
<dbReference type="Gene3D" id="2.40.128.130">
    <property type="entry name" value="Autotransporter beta-domain"/>
    <property type="match status" value="1"/>
</dbReference>
<gene>
    <name evidence="1" type="ORF">PchlO6_5650</name>
</gene>
<dbReference type="EMBL" id="AHOT01000005">
    <property type="protein sequence ID" value="EIM18475.1"/>
    <property type="molecule type" value="Genomic_DNA"/>
</dbReference>
<dbReference type="AlphaFoldDB" id="A0AB33X0B6"/>
<name>A0AB33X0B6_9PSED</name>
<proteinExistence type="predicted"/>
<reference evidence="1 2" key="1">
    <citation type="journal article" date="2012" name="PLoS Genet.">
        <title>Comparative Genomics of Plant-Associated Pseudomonas spp.: Insights into Diversity and Inheritance of Traits Involved in Multitrophic Interactions.</title>
        <authorList>
            <person name="Loper J.E."/>
            <person name="Hassan K.A."/>
            <person name="Mavrodi D.V."/>
            <person name="Davis E.W.II."/>
            <person name="Lim C.K."/>
            <person name="Shaffer B.T."/>
            <person name="Elbourne L.D."/>
            <person name="Stockwell V.O."/>
            <person name="Hartney S.L."/>
            <person name="Breakwell K."/>
            <person name="Henkels M.D."/>
            <person name="Tetu S.G."/>
            <person name="Rangel L.I."/>
            <person name="Kidarsa T.A."/>
            <person name="Wilson N.L."/>
            <person name="van de Mortel J.E."/>
            <person name="Song C."/>
            <person name="Blumhagen R."/>
            <person name="Radune D."/>
            <person name="Hostetler J.B."/>
            <person name="Brinkac L.M."/>
            <person name="Durkin A.S."/>
            <person name="Kluepfel D.A."/>
            <person name="Wechter W.P."/>
            <person name="Anderson A.J."/>
            <person name="Kim Y.C."/>
            <person name="Pierson L.S.III."/>
            <person name="Pierson E.A."/>
            <person name="Lindow S.E."/>
            <person name="Kobayashi D.Y."/>
            <person name="Raaijmakers J.M."/>
            <person name="Weller D.M."/>
            <person name="Thomashow L.S."/>
            <person name="Allen A.E."/>
            <person name="Paulsen I.T."/>
        </authorList>
    </citation>
    <scope>NUCLEOTIDE SEQUENCE [LARGE SCALE GENOMIC DNA]</scope>
    <source>
        <strain evidence="1 2">O6</strain>
    </source>
</reference>